<organism evidence="13">
    <name type="scientific">Magnetococcus massalia (strain MO-1)</name>
    <dbReference type="NCBI Taxonomy" id="451514"/>
    <lineage>
        <taxon>Bacteria</taxon>
        <taxon>Pseudomonadati</taxon>
        <taxon>Pseudomonadota</taxon>
        <taxon>Magnetococcia</taxon>
        <taxon>Magnetococcales</taxon>
        <taxon>Magnetococcaceae</taxon>
        <taxon>Magnetococcus</taxon>
    </lineage>
</organism>
<keyword evidence="7 11" id="KW-0862">Zinc</keyword>
<keyword evidence="5 11" id="KW-0812">Transmembrane</keyword>
<dbReference type="Pfam" id="PF02163">
    <property type="entry name" value="Peptidase_M50"/>
    <property type="match status" value="1"/>
</dbReference>
<dbReference type="NCBIfam" id="TIGR00054">
    <property type="entry name" value="RIP metalloprotease RseP"/>
    <property type="match status" value="1"/>
</dbReference>
<dbReference type="EMBL" id="LO017727">
    <property type="protein sequence ID" value="CRH05175.1"/>
    <property type="molecule type" value="Genomic_DNA"/>
</dbReference>
<dbReference type="InterPro" id="IPR004387">
    <property type="entry name" value="Pept_M50_Zn"/>
</dbReference>
<feature type="domain" description="PDZ" evidence="12">
    <location>
        <begin position="120"/>
        <end position="187"/>
    </location>
</feature>
<keyword evidence="8 11" id="KW-1133">Transmembrane helix</keyword>
<dbReference type="InterPro" id="IPR008915">
    <property type="entry name" value="Peptidase_M50"/>
</dbReference>
<dbReference type="CDD" id="cd23081">
    <property type="entry name" value="cpPDZ_EcRseP-like"/>
    <property type="match status" value="1"/>
</dbReference>
<dbReference type="Gene3D" id="2.30.42.10">
    <property type="match status" value="1"/>
</dbReference>
<comment type="cofactor">
    <cofactor evidence="1 11">
        <name>Zn(2+)</name>
        <dbReference type="ChEBI" id="CHEBI:29105"/>
    </cofactor>
</comment>
<gene>
    <name evidence="13" type="ORF">MAGMO_0977</name>
</gene>
<evidence type="ECO:0000256" key="2">
    <source>
        <dbReference type="ARBA" id="ARBA00004141"/>
    </source>
</evidence>
<evidence type="ECO:0000259" key="12">
    <source>
        <dbReference type="SMART" id="SM00228"/>
    </source>
</evidence>
<protein>
    <recommendedName>
        <fullName evidence="11">Zinc metalloprotease</fullName>
        <ecNumber evidence="11">3.4.24.-</ecNumber>
    </recommendedName>
</protein>
<dbReference type="GO" id="GO:0016020">
    <property type="term" value="C:membrane"/>
    <property type="evidence" value="ECO:0007669"/>
    <property type="project" value="UniProtKB-SubCell"/>
</dbReference>
<dbReference type="GO" id="GO:0046872">
    <property type="term" value="F:metal ion binding"/>
    <property type="evidence" value="ECO:0007669"/>
    <property type="project" value="UniProtKB-KW"/>
</dbReference>
<dbReference type="AlphaFoldDB" id="A0A1S7LE24"/>
<dbReference type="InterPro" id="IPR041489">
    <property type="entry name" value="PDZ_6"/>
</dbReference>
<evidence type="ECO:0000256" key="3">
    <source>
        <dbReference type="ARBA" id="ARBA00007931"/>
    </source>
</evidence>
<feature type="transmembrane region" description="Helical" evidence="11">
    <location>
        <begin position="100"/>
        <end position="122"/>
    </location>
</feature>
<comment type="subcellular location">
    <subcellularLocation>
        <location evidence="2">Membrane</location>
        <topology evidence="2">Multi-pass membrane protein</topology>
    </subcellularLocation>
</comment>
<proteinExistence type="inferred from homology"/>
<evidence type="ECO:0000256" key="1">
    <source>
        <dbReference type="ARBA" id="ARBA00001947"/>
    </source>
</evidence>
<dbReference type="Pfam" id="PF17820">
    <property type="entry name" value="PDZ_6"/>
    <property type="match status" value="1"/>
</dbReference>
<sequence length="362" mass="40026">MNSLFWAIVVLGVLIFVHEMGHFLFARWLGVRVITFSIGFGPKLFSWKGRGPEDEATEYQLSAIPLGGYVKMLGEDPEGGELTDRERAQAFSEKALWRRFSIVFAGPLFNFIFAVFALWLAFGLGVQERLAVVGTVHDDSPAMEAGLKPGDKITRIDEVAIDRWDQMSKLIRVSEGRALALEVEREQKLLRLSITPRIKEVKNLFGEPTKRALIGISPSKDAMAMTHYGVGEAFGLGVDKTWEMIALTFKSVWKLIMQVIPADQIGGPIMIAQMAGETAEHGLTSMLFFMSLISINLGILNLLPIPVLDGGHLMFYIMEAIKGGPVSEKAQAIAMRVGLSLLIALMLLAFYNDIVRVLGLRS</sequence>
<accession>A0A1S7LE24</accession>
<dbReference type="SUPFAM" id="SSF50156">
    <property type="entry name" value="PDZ domain-like"/>
    <property type="match status" value="1"/>
</dbReference>
<keyword evidence="6 11" id="KW-0378">Hydrolase</keyword>
<evidence type="ECO:0000256" key="9">
    <source>
        <dbReference type="ARBA" id="ARBA00023049"/>
    </source>
</evidence>
<dbReference type="CDD" id="cd06163">
    <property type="entry name" value="S2P-M50_PDZ_RseP-like"/>
    <property type="match status" value="1"/>
</dbReference>
<dbReference type="PANTHER" id="PTHR42837:SF2">
    <property type="entry name" value="MEMBRANE METALLOPROTEASE ARASP2, CHLOROPLASTIC-RELATED"/>
    <property type="match status" value="1"/>
</dbReference>
<evidence type="ECO:0000256" key="10">
    <source>
        <dbReference type="ARBA" id="ARBA00023136"/>
    </source>
</evidence>
<evidence type="ECO:0000256" key="11">
    <source>
        <dbReference type="RuleBase" id="RU362031"/>
    </source>
</evidence>
<keyword evidence="9 11" id="KW-0482">Metalloprotease</keyword>
<comment type="similarity">
    <text evidence="3 11">Belongs to the peptidase M50B family.</text>
</comment>
<keyword evidence="4" id="KW-0645">Protease</keyword>
<dbReference type="EC" id="3.4.24.-" evidence="11"/>
<evidence type="ECO:0000256" key="8">
    <source>
        <dbReference type="ARBA" id="ARBA00022989"/>
    </source>
</evidence>
<dbReference type="SMART" id="SM00228">
    <property type="entry name" value="PDZ"/>
    <property type="match status" value="1"/>
</dbReference>
<name>A0A1S7LE24_MAGMO</name>
<feature type="transmembrane region" description="Helical" evidence="11">
    <location>
        <begin position="287"/>
        <end position="308"/>
    </location>
</feature>
<dbReference type="GO" id="GO:0004222">
    <property type="term" value="F:metalloendopeptidase activity"/>
    <property type="evidence" value="ECO:0007669"/>
    <property type="project" value="InterPro"/>
</dbReference>
<evidence type="ECO:0000256" key="6">
    <source>
        <dbReference type="ARBA" id="ARBA00022801"/>
    </source>
</evidence>
<reference evidence="13" key="1">
    <citation type="submission" date="2015-04" db="EMBL/GenBank/DDBJ databases">
        <authorList>
            <person name="Syromyatnikov M.Y."/>
            <person name="Popov V.N."/>
        </authorList>
    </citation>
    <scope>NUCLEOTIDE SEQUENCE</scope>
    <source>
        <strain evidence="13">MO-1</strain>
    </source>
</reference>
<evidence type="ECO:0000256" key="7">
    <source>
        <dbReference type="ARBA" id="ARBA00022833"/>
    </source>
</evidence>
<dbReference type="PANTHER" id="PTHR42837">
    <property type="entry name" value="REGULATOR OF SIGMA-E PROTEASE RSEP"/>
    <property type="match status" value="1"/>
</dbReference>
<feature type="transmembrane region" description="Helical" evidence="11">
    <location>
        <begin position="333"/>
        <end position="351"/>
    </location>
</feature>
<dbReference type="InterPro" id="IPR001478">
    <property type="entry name" value="PDZ"/>
</dbReference>
<dbReference type="InterPro" id="IPR036034">
    <property type="entry name" value="PDZ_sf"/>
</dbReference>
<evidence type="ECO:0000313" key="13">
    <source>
        <dbReference type="EMBL" id="CRH05175.1"/>
    </source>
</evidence>
<keyword evidence="11" id="KW-0479">Metal-binding</keyword>
<evidence type="ECO:0000256" key="4">
    <source>
        <dbReference type="ARBA" id="ARBA00022670"/>
    </source>
</evidence>
<evidence type="ECO:0000256" key="5">
    <source>
        <dbReference type="ARBA" id="ARBA00022692"/>
    </source>
</evidence>
<keyword evidence="10 11" id="KW-0472">Membrane</keyword>
<dbReference type="GO" id="GO:0006508">
    <property type="term" value="P:proteolysis"/>
    <property type="evidence" value="ECO:0007669"/>
    <property type="project" value="UniProtKB-KW"/>
</dbReference>